<evidence type="ECO:0008006" key="5">
    <source>
        <dbReference type="Google" id="ProtNLM"/>
    </source>
</evidence>
<gene>
    <name evidence="3" type="ORF">EubceDRAFT1_1178</name>
</gene>
<feature type="compositionally biased region" description="Acidic residues" evidence="1">
    <location>
        <begin position="112"/>
        <end position="121"/>
    </location>
</feature>
<dbReference type="AlphaFoldDB" id="I5AT72"/>
<feature type="region of interest" description="Disordered" evidence="1">
    <location>
        <begin position="219"/>
        <end position="367"/>
    </location>
</feature>
<dbReference type="EMBL" id="CM001487">
    <property type="protein sequence ID" value="EIM56995.1"/>
    <property type="molecule type" value="Genomic_DNA"/>
</dbReference>
<feature type="compositionally biased region" description="Basic and acidic residues" evidence="1">
    <location>
        <begin position="358"/>
        <end position="367"/>
    </location>
</feature>
<evidence type="ECO:0000256" key="1">
    <source>
        <dbReference type="SAM" id="MobiDB-lite"/>
    </source>
</evidence>
<feature type="compositionally biased region" description="Polar residues" evidence="1">
    <location>
        <begin position="125"/>
        <end position="138"/>
    </location>
</feature>
<feature type="signal peptide" evidence="2">
    <location>
        <begin position="1"/>
        <end position="26"/>
    </location>
</feature>
<evidence type="ECO:0000313" key="3">
    <source>
        <dbReference type="EMBL" id="EIM56995.1"/>
    </source>
</evidence>
<protein>
    <recommendedName>
        <fullName evidence="5">Ig-like domain-containing protein</fullName>
    </recommendedName>
</protein>
<name>I5AT72_EUBC6</name>
<organism evidence="3 4">
    <name type="scientific">Eubacterium cellulosolvens (strain ATCC 43171 / JCM 9499 / 6)</name>
    <name type="common">Cillobacterium cellulosolvens</name>
    <dbReference type="NCBI Taxonomy" id="633697"/>
    <lineage>
        <taxon>Bacteria</taxon>
        <taxon>Bacillati</taxon>
        <taxon>Bacillota</taxon>
        <taxon>Clostridia</taxon>
        <taxon>Eubacteriales</taxon>
        <taxon>Eubacteriaceae</taxon>
        <taxon>Eubacterium</taxon>
    </lineage>
</organism>
<keyword evidence="4" id="KW-1185">Reference proteome</keyword>
<dbReference type="HOGENOM" id="CLU_373746_0_0_9"/>
<keyword evidence="2" id="KW-0732">Signal</keyword>
<dbReference type="InterPro" id="IPR013783">
    <property type="entry name" value="Ig-like_fold"/>
</dbReference>
<feature type="compositionally biased region" description="Basic and acidic residues" evidence="1">
    <location>
        <begin position="320"/>
        <end position="333"/>
    </location>
</feature>
<sequence length="743" mass="81798">MKRKRIVAAVVTACSVVSAGAISAPAAVVFQGADEIQEIAAPEVTDPSDIEAEPLVGVEADEVYEEMPDEEQDYAEEAWGRVEPTDPDGGRLYPGSEGDETADSAEGRQICGEEENEDDAPEASVSENSPAGNENGNPEKTAIYLSLQPVKKYGEKDPDLAEMIREQLHAQLNDQEKERLAEGYLHIRYAGNFSDEGQSREPGQSEIEVKIEENPYWILEGDDGDAESYLITIPSDTTAREYGENNADGDEGTSGESAGESSYDPEKEVVEDSSVEESSAEDRNSGQESMDVSPDGYPENLLCNGPDPENIDDPYSSRKVYTDNSRESQESRTVKASQEAGKVSAAREQGAVTADTDAGNKTKKAETKTAASCAKLTLIPGIRDGNVYRGNVSTVIRTVNEADNDCVVKLTRNGRWSGNEDVTDLFLRNRKKGGSTETVLEDPSRTRENDGTYTLSVKYRDQEGKEAEKKVQFALNRFGSVYEFGDKLQHLDGASVKKIGQGLRLSEYNPGSLVKDSCRLEITRDGRPVKTEGFSVRDMGIVRVTSADGHKGWHRYDYVISKKNFRKEGIYQLVISSRDGSGNEQDSLRAGQRCVSFCVDRTAPVIESVAGLEKRNLEEESKVRVEVSDAMGLRNIRIYADGQLIREEKNFEKGNSCKTEFVLKGGEHHIRITATDQAGNRIDTDEKAADGSYTFCPEYPFERQVSVGKTKEAENVEGTKGFWGCLWKMMSDIPAHVHKWLTS</sequence>
<dbReference type="OrthoDB" id="1779899at2"/>
<feature type="compositionally biased region" description="Acidic residues" evidence="1">
    <location>
        <begin position="63"/>
        <end position="76"/>
    </location>
</feature>
<reference evidence="3 4" key="1">
    <citation type="submission" date="2010-08" db="EMBL/GenBank/DDBJ databases">
        <authorList>
            <consortium name="US DOE Joint Genome Institute (JGI-PGF)"/>
            <person name="Lucas S."/>
            <person name="Copeland A."/>
            <person name="Lapidus A."/>
            <person name="Cheng J.-F."/>
            <person name="Bruce D."/>
            <person name="Goodwin L."/>
            <person name="Pitluck S."/>
            <person name="Land M.L."/>
            <person name="Hauser L."/>
            <person name="Chang Y.-J."/>
            <person name="Anderson I.J."/>
            <person name="Johnson E."/>
            <person name="Mulhopadhyay B."/>
            <person name="Kyrpides N."/>
            <person name="Woyke T.J."/>
        </authorList>
    </citation>
    <scope>NUCLEOTIDE SEQUENCE [LARGE SCALE GENOMIC DNA]</scope>
    <source>
        <strain evidence="3 4">6</strain>
    </source>
</reference>
<dbReference type="Gene3D" id="2.60.40.10">
    <property type="entry name" value="Immunoglobulins"/>
    <property type="match status" value="1"/>
</dbReference>
<evidence type="ECO:0000313" key="4">
    <source>
        <dbReference type="Proteomes" id="UP000005753"/>
    </source>
</evidence>
<reference evidence="3 4" key="2">
    <citation type="submission" date="2012-02" db="EMBL/GenBank/DDBJ databases">
        <title>Improved High-Quality Draft sequence of Eubacterium cellulosolvens 6.</title>
        <authorList>
            <consortium name="US DOE Joint Genome Institute"/>
            <person name="Lucas S."/>
            <person name="Han J."/>
            <person name="Lapidus A."/>
            <person name="Cheng J.-F."/>
            <person name="Goodwin L."/>
            <person name="Pitluck S."/>
            <person name="Peters L."/>
            <person name="Mikhailova N."/>
            <person name="Gu W."/>
            <person name="Detter J.C."/>
            <person name="Han C."/>
            <person name="Tapia R."/>
            <person name="Land M."/>
            <person name="Hauser L."/>
            <person name="Kyrpides N."/>
            <person name="Ivanova N."/>
            <person name="Pagani I."/>
            <person name="Johnson E."/>
            <person name="Mukhopadhyay B."/>
            <person name="Anderson I."/>
            <person name="Woyke T."/>
        </authorList>
    </citation>
    <scope>NUCLEOTIDE SEQUENCE [LARGE SCALE GENOMIC DNA]</scope>
    <source>
        <strain evidence="3 4">6</strain>
    </source>
</reference>
<dbReference type="STRING" id="633697.EubceDRAFT1_1178"/>
<evidence type="ECO:0000256" key="2">
    <source>
        <dbReference type="SAM" id="SignalP"/>
    </source>
</evidence>
<proteinExistence type="predicted"/>
<dbReference type="Proteomes" id="UP000005753">
    <property type="component" value="Chromosome"/>
</dbReference>
<feature type="chain" id="PRO_5003699415" description="Ig-like domain-containing protein" evidence="2">
    <location>
        <begin position="27"/>
        <end position="743"/>
    </location>
</feature>
<feature type="region of interest" description="Disordered" evidence="1">
    <location>
        <begin position="63"/>
        <end position="142"/>
    </location>
</feature>
<dbReference type="eggNOG" id="COG3188">
    <property type="taxonomic scope" value="Bacteria"/>
</dbReference>
<accession>I5AT72</accession>